<organism evidence="2 3">
    <name type="scientific">Nonomuraea aridisoli</name>
    <dbReference type="NCBI Taxonomy" id="2070368"/>
    <lineage>
        <taxon>Bacteria</taxon>
        <taxon>Bacillati</taxon>
        <taxon>Actinomycetota</taxon>
        <taxon>Actinomycetes</taxon>
        <taxon>Streptosporangiales</taxon>
        <taxon>Streptosporangiaceae</taxon>
        <taxon>Nonomuraea</taxon>
    </lineage>
</organism>
<sequence>MSARGPRRWRCSTSAWVCCSRRAPTPRWSRYARPSPPSHRSPLKIGQVIAGLATIVLSYWLEAGARRQEGRPPGRVQRWRARAMSGSGSAGALTSLAVLAALVEVATMLPYLAAVGLIAGADLTWPVAGATLAGYCLVMTLPAIVLTVARLTAHRAVEPLLRRINDWLTRNTARLLGWTVGGIGIVLALNAVARLLLEG</sequence>
<keyword evidence="1" id="KW-0472">Membrane</keyword>
<dbReference type="OrthoDB" id="7062264at2"/>
<dbReference type="AlphaFoldDB" id="A0A2W2E566"/>
<name>A0A2W2E566_9ACTN</name>
<keyword evidence="1" id="KW-0812">Transmembrane</keyword>
<dbReference type="EMBL" id="POUD01000063">
    <property type="protein sequence ID" value="PZG17703.1"/>
    <property type="molecule type" value="Genomic_DNA"/>
</dbReference>
<evidence type="ECO:0008006" key="4">
    <source>
        <dbReference type="Google" id="ProtNLM"/>
    </source>
</evidence>
<protein>
    <recommendedName>
        <fullName evidence="4">GAP family protein</fullName>
    </recommendedName>
</protein>
<dbReference type="InterPro" id="IPR021315">
    <property type="entry name" value="Gap/Sap"/>
</dbReference>
<gene>
    <name evidence="2" type="ORF">C1J01_17150</name>
</gene>
<dbReference type="Proteomes" id="UP000249304">
    <property type="component" value="Unassembled WGS sequence"/>
</dbReference>
<dbReference type="Pfam" id="PF11139">
    <property type="entry name" value="SfLAP"/>
    <property type="match status" value="1"/>
</dbReference>
<accession>A0A2W2E566</accession>
<evidence type="ECO:0000313" key="2">
    <source>
        <dbReference type="EMBL" id="PZG17703.1"/>
    </source>
</evidence>
<feature type="transmembrane region" description="Helical" evidence="1">
    <location>
        <begin position="132"/>
        <end position="153"/>
    </location>
</feature>
<keyword evidence="3" id="KW-1185">Reference proteome</keyword>
<feature type="transmembrane region" description="Helical" evidence="1">
    <location>
        <begin position="86"/>
        <end position="112"/>
    </location>
</feature>
<keyword evidence="1" id="KW-1133">Transmembrane helix</keyword>
<comment type="caution">
    <text evidence="2">The sequence shown here is derived from an EMBL/GenBank/DDBJ whole genome shotgun (WGS) entry which is preliminary data.</text>
</comment>
<evidence type="ECO:0000313" key="3">
    <source>
        <dbReference type="Proteomes" id="UP000249304"/>
    </source>
</evidence>
<feature type="transmembrane region" description="Helical" evidence="1">
    <location>
        <begin position="174"/>
        <end position="197"/>
    </location>
</feature>
<proteinExistence type="predicted"/>
<reference evidence="2 3" key="1">
    <citation type="submission" date="2018-01" db="EMBL/GenBank/DDBJ databases">
        <title>Draft genome sequence of Nonomuraea sp. KC333.</title>
        <authorList>
            <person name="Sahin N."/>
            <person name="Saygin H."/>
            <person name="Ay H."/>
        </authorList>
    </citation>
    <scope>NUCLEOTIDE SEQUENCE [LARGE SCALE GENOMIC DNA]</scope>
    <source>
        <strain evidence="2 3">KC333</strain>
    </source>
</reference>
<evidence type="ECO:0000256" key="1">
    <source>
        <dbReference type="SAM" id="Phobius"/>
    </source>
</evidence>